<dbReference type="CDD" id="cd07516">
    <property type="entry name" value="HAD_Pase"/>
    <property type="match status" value="1"/>
</dbReference>
<dbReference type="Gene3D" id="3.30.1240.10">
    <property type="match status" value="1"/>
</dbReference>
<name>A0A1M7YX15_9VIBR</name>
<protein>
    <submittedName>
        <fullName evidence="6">Pyridoxal phosphate phosphatase YigL</fullName>
        <ecNumber evidence="6">3.1.3.74</ecNumber>
    </submittedName>
</protein>
<dbReference type="Gene3D" id="3.40.50.1000">
    <property type="entry name" value="HAD superfamily/HAD-like"/>
    <property type="match status" value="1"/>
</dbReference>
<evidence type="ECO:0000256" key="1">
    <source>
        <dbReference type="ARBA" id="ARBA00001946"/>
    </source>
</evidence>
<dbReference type="GO" id="GO:0033883">
    <property type="term" value="F:pyridoxal phosphatase activity"/>
    <property type="evidence" value="ECO:0007669"/>
    <property type="project" value="UniProtKB-EC"/>
</dbReference>
<dbReference type="SFLD" id="SFLDG01140">
    <property type="entry name" value="C2.B:_Phosphomannomutase_and_P"/>
    <property type="match status" value="1"/>
</dbReference>
<evidence type="ECO:0000256" key="2">
    <source>
        <dbReference type="ARBA" id="ARBA00022723"/>
    </source>
</evidence>
<dbReference type="InterPro" id="IPR006379">
    <property type="entry name" value="HAD-SF_hydro_IIB"/>
</dbReference>
<keyword evidence="3 6" id="KW-0378">Hydrolase</keyword>
<reference evidence="7" key="1">
    <citation type="submission" date="2016-12" db="EMBL/GenBank/DDBJ databases">
        <authorList>
            <person name="Rodrigo-Torres L."/>
            <person name="Arahal R.D."/>
            <person name="Lucena T."/>
        </authorList>
    </citation>
    <scope>NUCLEOTIDE SEQUENCE [LARGE SCALE GENOMIC DNA]</scope>
</reference>
<dbReference type="SFLD" id="SFLDS00003">
    <property type="entry name" value="Haloacid_Dehalogenase"/>
    <property type="match status" value="1"/>
</dbReference>
<dbReference type="Pfam" id="PF08282">
    <property type="entry name" value="Hydrolase_3"/>
    <property type="match status" value="1"/>
</dbReference>
<gene>
    <name evidence="6" type="primary">yigL</name>
    <name evidence="6" type="ORF">VQ7734_02966</name>
</gene>
<dbReference type="GO" id="GO:0000287">
    <property type="term" value="F:magnesium ion binding"/>
    <property type="evidence" value="ECO:0007669"/>
    <property type="project" value="UniProtKB-ARBA"/>
</dbReference>
<dbReference type="PANTHER" id="PTHR47267:SF4">
    <property type="entry name" value="PYRIDOXAL PHOSPHATE PHOSPHATASE YIGL"/>
    <property type="match status" value="1"/>
</dbReference>
<dbReference type="Proteomes" id="UP000184600">
    <property type="component" value="Unassembled WGS sequence"/>
</dbReference>
<evidence type="ECO:0000256" key="3">
    <source>
        <dbReference type="ARBA" id="ARBA00022801"/>
    </source>
</evidence>
<dbReference type="InterPro" id="IPR036412">
    <property type="entry name" value="HAD-like_sf"/>
</dbReference>
<dbReference type="NCBIfam" id="TIGR01484">
    <property type="entry name" value="HAD-SF-IIB"/>
    <property type="match status" value="1"/>
</dbReference>
<dbReference type="InterPro" id="IPR023214">
    <property type="entry name" value="HAD_sf"/>
</dbReference>
<proteinExistence type="inferred from homology"/>
<keyword evidence="4" id="KW-0460">Magnesium</keyword>
<dbReference type="NCBIfam" id="TIGR00099">
    <property type="entry name" value="Cof-subfamily"/>
    <property type="match status" value="1"/>
</dbReference>
<dbReference type="EMBL" id="FRFG01000035">
    <property type="protein sequence ID" value="SHO57197.1"/>
    <property type="molecule type" value="Genomic_DNA"/>
</dbReference>
<dbReference type="RefSeq" id="WP_073583928.1">
    <property type="nucleotide sequence ID" value="NZ_AP024897.1"/>
</dbReference>
<dbReference type="PANTHER" id="PTHR47267">
    <property type="match status" value="1"/>
</dbReference>
<dbReference type="OrthoDB" id="5498330at2"/>
<sequence>MTSTNKEIHIVASDLDGTLLAPDHKLSPYTRNTLKTLHQNGFTFVFATGRHHVDVSGIRKMAGIPAYMITSNGARIHDPDDQLMFSSNVPENLIPAIIQVLSHDEDIFIHLYRHDEWLISHEDQRLKDFHNESGFSYRLFDVNNPPLDGVSKVFFTHKNRDHDILTTYEEKLNQQFTNQVTVAFSSPWCLEVMGPGISKGHALDVVAQSLNKSLDDCVAFGDGMNDIEMLTMAGTGLVMETAHEKVMAALPEIQRIGSNEHDSVARYLEANLLTIADCIA</sequence>
<dbReference type="PROSITE" id="PS01228">
    <property type="entry name" value="COF_1"/>
    <property type="match status" value="1"/>
</dbReference>
<dbReference type="AlphaFoldDB" id="A0A1M7YX15"/>
<comment type="similarity">
    <text evidence="5">Belongs to the HAD-like hydrolase superfamily. Cof family.</text>
</comment>
<organism evidence="6 7">
    <name type="scientific">Vibrio quintilis</name>
    <dbReference type="NCBI Taxonomy" id="1117707"/>
    <lineage>
        <taxon>Bacteria</taxon>
        <taxon>Pseudomonadati</taxon>
        <taxon>Pseudomonadota</taxon>
        <taxon>Gammaproteobacteria</taxon>
        <taxon>Vibrionales</taxon>
        <taxon>Vibrionaceae</taxon>
        <taxon>Vibrio</taxon>
    </lineage>
</organism>
<evidence type="ECO:0000256" key="4">
    <source>
        <dbReference type="ARBA" id="ARBA00022842"/>
    </source>
</evidence>
<comment type="cofactor">
    <cofactor evidence="1">
        <name>Mg(2+)</name>
        <dbReference type="ChEBI" id="CHEBI:18420"/>
    </cofactor>
</comment>
<dbReference type="STRING" id="1117707.VQ7734_02966"/>
<dbReference type="InterPro" id="IPR000150">
    <property type="entry name" value="Cof"/>
</dbReference>
<dbReference type="PROSITE" id="PS01229">
    <property type="entry name" value="COF_2"/>
    <property type="match status" value="1"/>
</dbReference>
<keyword evidence="7" id="KW-1185">Reference proteome</keyword>
<evidence type="ECO:0000256" key="5">
    <source>
        <dbReference type="ARBA" id="ARBA00034778"/>
    </source>
</evidence>
<evidence type="ECO:0000313" key="7">
    <source>
        <dbReference type="Proteomes" id="UP000184600"/>
    </source>
</evidence>
<dbReference type="SUPFAM" id="SSF56784">
    <property type="entry name" value="HAD-like"/>
    <property type="match status" value="1"/>
</dbReference>
<evidence type="ECO:0000313" key="6">
    <source>
        <dbReference type="EMBL" id="SHO57197.1"/>
    </source>
</evidence>
<accession>A0A1M7YX15</accession>
<dbReference type="EC" id="3.1.3.74" evidence="6"/>
<keyword evidence="2" id="KW-0479">Metal-binding</keyword>